<dbReference type="EMBL" id="JASCZI010120834">
    <property type="protein sequence ID" value="MED6155170.1"/>
    <property type="molecule type" value="Genomic_DNA"/>
</dbReference>
<protein>
    <submittedName>
        <fullName evidence="1">Uncharacterized protein</fullName>
    </submittedName>
</protein>
<reference evidence="1 2" key="1">
    <citation type="journal article" date="2023" name="Plants (Basel)">
        <title>Bridging the Gap: Combining Genomics and Transcriptomics Approaches to Understand Stylosanthes scabra, an Orphan Legume from the Brazilian Caatinga.</title>
        <authorList>
            <person name="Ferreira-Neto J.R.C."/>
            <person name="da Silva M.D."/>
            <person name="Binneck E."/>
            <person name="de Melo N.F."/>
            <person name="da Silva R.H."/>
            <person name="de Melo A.L.T.M."/>
            <person name="Pandolfi V."/>
            <person name="Bustamante F.O."/>
            <person name="Brasileiro-Vidal A.C."/>
            <person name="Benko-Iseppon A.M."/>
        </authorList>
    </citation>
    <scope>NUCLEOTIDE SEQUENCE [LARGE SCALE GENOMIC DNA]</scope>
    <source>
        <tissue evidence="1">Leaves</tissue>
    </source>
</reference>
<evidence type="ECO:0000313" key="1">
    <source>
        <dbReference type="EMBL" id="MED6155170.1"/>
    </source>
</evidence>
<evidence type="ECO:0000313" key="2">
    <source>
        <dbReference type="Proteomes" id="UP001341840"/>
    </source>
</evidence>
<accession>A0ABU6U3D8</accession>
<sequence length="133" mass="15009">MYLQEFWDFRSNQRCQGRRPEVDARSSRDRLAVELECPTFQDSSFRACESDGRLPHGPDPCIFIGLKSEIGARVCLLGSVGPTSRTVALNLWSFGESELRKLTCPESVNGYIGASEDLFWLSWLSGIFLEGKR</sequence>
<comment type="caution">
    <text evidence="1">The sequence shown here is derived from an EMBL/GenBank/DDBJ whole genome shotgun (WGS) entry which is preliminary data.</text>
</comment>
<proteinExistence type="predicted"/>
<organism evidence="1 2">
    <name type="scientific">Stylosanthes scabra</name>
    <dbReference type="NCBI Taxonomy" id="79078"/>
    <lineage>
        <taxon>Eukaryota</taxon>
        <taxon>Viridiplantae</taxon>
        <taxon>Streptophyta</taxon>
        <taxon>Embryophyta</taxon>
        <taxon>Tracheophyta</taxon>
        <taxon>Spermatophyta</taxon>
        <taxon>Magnoliopsida</taxon>
        <taxon>eudicotyledons</taxon>
        <taxon>Gunneridae</taxon>
        <taxon>Pentapetalae</taxon>
        <taxon>rosids</taxon>
        <taxon>fabids</taxon>
        <taxon>Fabales</taxon>
        <taxon>Fabaceae</taxon>
        <taxon>Papilionoideae</taxon>
        <taxon>50 kb inversion clade</taxon>
        <taxon>dalbergioids sensu lato</taxon>
        <taxon>Dalbergieae</taxon>
        <taxon>Pterocarpus clade</taxon>
        <taxon>Stylosanthes</taxon>
    </lineage>
</organism>
<dbReference type="Proteomes" id="UP001341840">
    <property type="component" value="Unassembled WGS sequence"/>
</dbReference>
<gene>
    <name evidence="1" type="ORF">PIB30_002898</name>
</gene>
<keyword evidence="2" id="KW-1185">Reference proteome</keyword>
<name>A0ABU6U3D8_9FABA</name>